<dbReference type="InterPro" id="IPR001254">
    <property type="entry name" value="Trypsin_dom"/>
</dbReference>
<dbReference type="Proteomes" id="UP000625711">
    <property type="component" value="Unassembled WGS sequence"/>
</dbReference>
<feature type="signal peptide" evidence="4">
    <location>
        <begin position="1"/>
        <end position="20"/>
    </location>
</feature>
<evidence type="ECO:0000256" key="1">
    <source>
        <dbReference type="ARBA" id="ARBA00023157"/>
    </source>
</evidence>
<dbReference type="PROSITE" id="PS50240">
    <property type="entry name" value="TRYPSIN_DOM"/>
    <property type="match status" value="1"/>
</dbReference>
<keyword evidence="4" id="KW-0732">Signal</keyword>
<dbReference type="CDD" id="cd00190">
    <property type="entry name" value="Tryp_SPc"/>
    <property type="match status" value="1"/>
</dbReference>
<keyword evidence="7" id="KW-1185">Reference proteome</keyword>
<dbReference type="Pfam" id="PF00089">
    <property type="entry name" value="Trypsin"/>
    <property type="match status" value="1"/>
</dbReference>
<dbReference type="PRINTS" id="PR00722">
    <property type="entry name" value="CHYMOTRYPSIN"/>
</dbReference>
<comment type="caution">
    <text evidence="6">The sequence shown here is derived from an EMBL/GenBank/DDBJ whole genome shotgun (WGS) entry which is preliminary data.</text>
</comment>
<comment type="similarity">
    <text evidence="2">Belongs to the peptidase S1 family. CLIP subfamily.</text>
</comment>
<dbReference type="InterPro" id="IPR009003">
    <property type="entry name" value="Peptidase_S1_PA"/>
</dbReference>
<gene>
    <name evidence="6" type="ORF">GWI33_008819</name>
</gene>
<keyword evidence="3" id="KW-0720">Serine protease</keyword>
<dbReference type="SUPFAM" id="SSF50494">
    <property type="entry name" value="Trypsin-like serine proteases"/>
    <property type="match status" value="1"/>
</dbReference>
<dbReference type="PROSITE" id="PS00135">
    <property type="entry name" value="TRYPSIN_SER"/>
    <property type="match status" value="1"/>
</dbReference>
<feature type="chain" id="PRO_5032681736" description="Peptidase S1 domain-containing protein" evidence="4">
    <location>
        <begin position="21"/>
        <end position="261"/>
    </location>
</feature>
<dbReference type="GO" id="GO:0006508">
    <property type="term" value="P:proteolysis"/>
    <property type="evidence" value="ECO:0007669"/>
    <property type="project" value="UniProtKB-KW"/>
</dbReference>
<evidence type="ECO:0000256" key="4">
    <source>
        <dbReference type="SAM" id="SignalP"/>
    </source>
</evidence>
<dbReference type="EMBL" id="JAACXV010000408">
    <property type="protein sequence ID" value="KAF7278047.1"/>
    <property type="molecule type" value="Genomic_DNA"/>
</dbReference>
<dbReference type="InterPro" id="IPR051487">
    <property type="entry name" value="Ser/Thr_Proteases_Immune/Dev"/>
</dbReference>
<keyword evidence="3" id="KW-0645">Protease</keyword>
<proteinExistence type="inferred from homology"/>
<protein>
    <recommendedName>
        <fullName evidence="5">Peptidase S1 domain-containing protein</fullName>
    </recommendedName>
</protein>
<keyword evidence="1" id="KW-1015">Disulfide bond</keyword>
<evidence type="ECO:0000313" key="6">
    <source>
        <dbReference type="EMBL" id="KAF7278047.1"/>
    </source>
</evidence>
<dbReference type="InterPro" id="IPR033116">
    <property type="entry name" value="TRYPSIN_SER"/>
</dbReference>
<feature type="domain" description="Peptidase S1" evidence="5">
    <location>
        <begin position="33"/>
        <end position="256"/>
    </location>
</feature>
<reference evidence="6" key="1">
    <citation type="submission" date="2020-08" db="EMBL/GenBank/DDBJ databases">
        <title>Genome sequencing and assembly of the red palm weevil Rhynchophorus ferrugineus.</title>
        <authorList>
            <person name="Dias G.B."/>
            <person name="Bergman C.M."/>
            <person name="Manee M."/>
        </authorList>
    </citation>
    <scope>NUCLEOTIDE SEQUENCE</scope>
    <source>
        <strain evidence="6">AA-2017</strain>
        <tissue evidence="6">Whole larva</tissue>
    </source>
</reference>
<evidence type="ECO:0000259" key="5">
    <source>
        <dbReference type="PROSITE" id="PS50240"/>
    </source>
</evidence>
<name>A0A834IFH7_RHYFE</name>
<evidence type="ECO:0000256" key="3">
    <source>
        <dbReference type="RuleBase" id="RU363034"/>
    </source>
</evidence>
<dbReference type="AlphaFoldDB" id="A0A834IFH7"/>
<dbReference type="InterPro" id="IPR043504">
    <property type="entry name" value="Peptidase_S1_PA_chymotrypsin"/>
</dbReference>
<dbReference type="Gene3D" id="2.40.10.10">
    <property type="entry name" value="Trypsin-like serine proteases"/>
    <property type="match status" value="1"/>
</dbReference>
<organism evidence="6 7">
    <name type="scientific">Rhynchophorus ferrugineus</name>
    <name type="common">Red palm weevil</name>
    <name type="synonym">Curculio ferrugineus</name>
    <dbReference type="NCBI Taxonomy" id="354439"/>
    <lineage>
        <taxon>Eukaryota</taxon>
        <taxon>Metazoa</taxon>
        <taxon>Ecdysozoa</taxon>
        <taxon>Arthropoda</taxon>
        <taxon>Hexapoda</taxon>
        <taxon>Insecta</taxon>
        <taxon>Pterygota</taxon>
        <taxon>Neoptera</taxon>
        <taxon>Endopterygota</taxon>
        <taxon>Coleoptera</taxon>
        <taxon>Polyphaga</taxon>
        <taxon>Cucujiformia</taxon>
        <taxon>Curculionidae</taxon>
        <taxon>Dryophthorinae</taxon>
        <taxon>Rhynchophorus</taxon>
    </lineage>
</organism>
<dbReference type="PANTHER" id="PTHR24256">
    <property type="entry name" value="TRYPTASE-RELATED"/>
    <property type="match status" value="1"/>
</dbReference>
<dbReference type="FunFam" id="2.40.10.10:FF:000068">
    <property type="entry name" value="transmembrane protease serine 2"/>
    <property type="match status" value="1"/>
</dbReference>
<sequence>MWYDVILIFVILTYFRAIEGKRESVYQRSKNRISYGRESEDSGRPYMVYNVIIMKNGKVKSCGGALASSRYIITAGHCFPEDSDIWSIAVVYGTNDITSKDKGHQVTKTYIRHPLYNVRSDGFAQNDIALIKLDEPLNFTDKVQTIRLPNKSNEHESFLGASATVSGWGLTETGHPSNVLKEANVKIIDDDIICRGPSSLICAIGTNDETPCSGDSGSPLIWNDVLIGIVSSGFCFSDSYYTRVTRYLKWIAQNSDIKINN</sequence>
<dbReference type="InterPro" id="IPR001314">
    <property type="entry name" value="Peptidase_S1A"/>
</dbReference>
<dbReference type="InterPro" id="IPR018114">
    <property type="entry name" value="TRYPSIN_HIS"/>
</dbReference>
<evidence type="ECO:0000313" key="7">
    <source>
        <dbReference type="Proteomes" id="UP000625711"/>
    </source>
</evidence>
<accession>A0A834IFH7</accession>
<evidence type="ECO:0000256" key="2">
    <source>
        <dbReference type="ARBA" id="ARBA00024195"/>
    </source>
</evidence>
<keyword evidence="3" id="KW-0378">Hydrolase</keyword>
<dbReference type="GO" id="GO:0004252">
    <property type="term" value="F:serine-type endopeptidase activity"/>
    <property type="evidence" value="ECO:0007669"/>
    <property type="project" value="InterPro"/>
</dbReference>
<dbReference type="OrthoDB" id="6704066at2759"/>
<dbReference type="PROSITE" id="PS00134">
    <property type="entry name" value="TRYPSIN_HIS"/>
    <property type="match status" value="1"/>
</dbReference>
<dbReference type="SMART" id="SM00020">
    <property type="entry name" value="Tryp_SPc"/>
    <property type="match status" value="1"/>
</dbReference>